<dbReference type="Pfam" id="PF01607">
    <property type="entry name" value="CBM_14"/>
    <property type="match status" value="1"/>
</dbReference>
<feature type="domain" description="Chitin-binding type-2" evidence="2">
    <location>
        <begin position="41"/>
        <end position="101"/>
    </location>
</feature>
<keyword evidence="1" id="KW-0732">Signal</keyword>
<feature type="signal peptide" evidence="1">
    <location>
        <begin position="1"/>
        <end position="22"/>
    </location>
</feature>
<keyword evidence="4" id="KW-1185">Reference proteome</keyword>
<gene>
    <name evidence="3" type="ORF">BO80DRAFT_461627</name>
</gene>
<dbReference type="Proteomes" id="UP000249402">
    <property type="component" value="Unassembled WGS sequence"/>
</dbReference>
<dbReference type="Gene3D" id="2.170.140.10">
    <property type="entry name" value="Chitin binding domain"/>
    <property type="match status" value="1"/>
</dbReference>
<organism evidence="3 4">
    <name type="scientific">Aspergillus ibericus CBS 121593</name>
    <dbReference type="NCBI Taxonomy" id="1448316"/>
    <lineage>
        <taxon>Eukaryota</taxon>
        <taxon>Fungi</taxon>
        <taxon>Dikarya</taxon>
        <taxon>Ascomycota</taxon>
        <taxon>Pezizomycotina</taxon>
        <taxon>Eurotiomycetes</taxon>
        <taxon>Eurotiomycetidae</taxon>
        <taxon>Eurotiales</taxon>
        <taxon>Aspergillaceae</taxon>
        <taxon>Aspergillus</taxon>
        <taxon>Aspergillus subgen. Circumdati</taxon>
    </lineage>
</organism>
<accession>A0A395H9B1</accession>
<evidence type="ECO:0000256" key="1">
    <source>
        <dbReference type="SAM" id="SignalP"/>
    </source>
</evidence>
<protein>
    <recommendedName>
        <fullName evidence="2">Chitin-binding type-2 domain-containing protein</fullName>
    </recommendedName>
</protein>
<dbReference type="GeneID" id="37227321"/>
<dbReference type="InterPro" id="IPR002557">
    <property type="entry name" value="Chitin-bd_dom"/>
</dbReference>
<dbReference type="PROSITE" id="PS50940">
    <property type="entry name" value="CHIT_BIND_II"/>
    <property type="match status" value="1"/>
</dbReference>
<dbReference type="GO" id="GO:0008061">
    <property type="term" value="F:chitin binding"/>
    <property type="evidence" value="ECO:0007669"/>
    <property type="project" value="InterPro"/>
</dbReference>
<dbReference type="SUPFAM" id="SSF57625">
    <property type="entry name" value="Invertebrate chitin-binding proteins"/>
    <property type="match status" value="1"/>
</dbReference>
<name>A0A395H9B1_9EURO</name>
<dbReference type="SMART" id="SM00494">
    <property type="entry name" value="ChtBD2"/>
    <property type="match status" value="1"/>
</dbReference>
<dbReference type="RefSeq" id="XP_025578868.1">
    <property type="nucleotide sequence ID" value="XM_025722456.1"/>
</dbReference>
<dbReference type="VEuPathDB" id="FungiDB:BO80DRAFT_461627"/>
<dbReference type="OrthoDB" id="6020543at2759"/>
<dbReference type="EMBL" id="KZ824423">
    <property type="protein sequence ID" value="RAL04541.1"/>
    <property type="molecule type" value="Genomic_DNA"/>
</dbReference>
<dbReference type="InterPro" id="IPR036508">
    <property type="entry name" value="Chitin-bd_dom_sf"/>
</dbReference>
<dbReference type="GO" id="GO:0005576">
    <property type="term" value="C:extracellular region"/>
    <property type="evidence" value="ECO:0007669"/>
    <property type="project" value="InterPro"/>
</dbReference>
<reference evidence="3 4" key="1">
    <citation type="submission" date="2018-02" db="EMBL/GenBank/DDBJ databases">
        <title>The genomes of Aspergillus section Nigri reveals drivers in fungal speciation.</title>
        <authorList>
            <consortium name="DOE Joint Genome Institute"/>
            <person name="Vesth T.C."/>
            <person name="Nybo J."/>
            <person name="Theobald S."/>
            <person name="Brandl J."/>
            <person name="Frisvad J.C."/>
            <person name="Nielsen K.F."/>
            <person name="Lyhne E.K."/>
            <person name="Kogle M.E."/>
            <person name="Kuo A."/>
            <person name="Riley R."/>
            <person name="Clum A."/>
            <person name="Nolan M."/>
            <person name="Lipzen A."/>
            <person name="Salamov A."/>
            <person name="Henrissat B."/>
            <person name="Wiebenga A."/>
            <person name="De vries R.P."/>
            <person name="Grigoriev I.V."/>
            <person name="Mortensen U.H."/>
            <person name="Andersen M.R."/>
            <person name="Baker S.E."/>
        </authorList>
    </citation>
    <scope>NUCLEOTIDE SEQUENCE [LARGE SCALE GENOMIC DNA]</scope>
    <source>
        <strain evidence="3 4">CBS 121593</strain>
    </source>
</reference>
<evidence type="ECO:0000313" key="3">
    <source>
        <dbReference type="EMBL" id="RAL04541.1"/>
    </source>
</evidence>
<proteinExistence type="predicted"/>
<evidence type="ECO:0000259" key="2">
    <source>
        <dbReference type="PROSITE" id="PS50940"/>
    </source>
</evidence>
<evidence type="ECO:0000313" key="4">
    <source>
        <dbReference type="Proteomes" id="UP000249402"/>
    </source>
</evidence>
<dbReference type="AlphaFoldDB" id="A0A395H9B1"/>
<sequence length="102" mass="10610">MHYPSLSLLTLLLTLSPLPINAQDDGDGANGSGTPGGAIGATVCLGATPEVNHLPYPGDCTKFIVCDLSDGVSTIYTCDEGLYFSVEVQTCTWPEDSGCVQL</sequence>
<feature type="chain" id="PRO_5017215901" description="Chitin-binding type-2 domain-containing protein" evidence="1">
    <location>
        <begin position="23"/>
        <end position="102"/>
    </location>
</feature>